<dbReference type="PANTHER" id="PTHR42718">
    <property type="entry name" value="MAJOR FACILITATOR SUPERFAMILY MULTIDRUG TRANSPORTER MFSC"/>
    <property type="match status" value="1"/>
</dbReference>
<keyword evidence="4 5" id="KW-0472">Membrane</keyword>
<dbReference type="GO" id="GO:0005886">
    <property type="term" value="C:plasma membrane"/>
    <property type="evidence" value="ECO:0007669"/>
    <property type="project" value="UniProtKB-SubCell"/>
</dbReference>
<dbReference type="PROSITE" id="PS50850">
    <property type="entry name" value="MFS"/>
    <property type="match status" value="1"/>
</dbReference>
<feature type="transmembrane region" description="Helical" evidence="5">
    <location>
        <begin position="78"/>
        <end position="98"/>
    </location>
</feature>
<name>A0A3M2KSC6_9NOCA</name>
<keyword evidence="3 5" id="KW-1133">Transmembrane helix</keyword>
<dbReference type="AlphaFoldDB" id="A0A3M2KSC6"/>
<evidence type="ECO:0000256" key="2">
    <source>
        <dbReference type="ARBA" id="ARBA00022692"/>
    </source>
</evidence>
<evidence type="ECO:0000256" key="5">
    <source>
        <dbReference type="SAM" id="Phobius"/>
    </source>
</evidence>
<reference evidence="7 8" key="1">
    <citation type="submission" date="2018-10" db="EMBL/GenBank/DDBJ databases">
        <title>Isolation from cow dung.</title>
        <authorList>
            <person name="Ling L."/>
        </authorList>
    </citation>
    <scope>NUCLEOTIDE SEQUENCE [LARGE SCALE GENOMIC DNA]</scope>
    <source>
        <strain evidence="7 8">NEAU-LL90</strain>
    </source>
</reference>
<feature type="transmembrane region" description="Helical" evidence="5">
    <location>
        <begin position="164"/>
        <end position="186"/>
    </location>
</feature>
<dbReference type="GO" id="GO:0022857">
    <property type="term" value="F:transmembrane transporter activity"/>
    <property type="evidence" value="ECO:0007669"/>
    <property type="project" value="InterPro"/>
</dbReference>
<dbReference type="Gene3D" id="1.20.1250.20">
    <property type="entry name" value="MFS general substrate transporter like domains"/>
    <property type="match status" value="1"/>
</dbReference>
<dbReference type="PANTHER" id="PTHR42718:SF39">
    <property type="entry name" value="ACTINORHODIN TRANSPORTER-RELATED"/>
    <property type="match status" value="1"/>
</dbReference>
<evidence type="ECO:0000256" key="3">
    <source>
        <dbReference type="ARBA" id="ARBA00022989"/>
    </source>
</evidence>
<dbReference type="Gene3D" id="1.20.1720.10">
    <property type="entry name" value="Multidrug resistance protein D"/>
    <property type="match status" value="1"/>
</dbReference>
<evidence type="ECO:0000313" key="7">
    <source>
        <dbReference type="EMBL" id="RMI28552.1"/>
    </source>
</evidence>
<feature type="transmembrane region" description="Helical" evidence="5">
    <location>
        <begin position="198"/>
        <end position="218"/>
    </location>
</feature>
<feature type="transmembrane region" description="Helical" evidence="5">
    <location>
        <begin position="297"/>
        <end position="323"/>
    </location>
</feature>
<evidence type="ECO:0000259" key="6">
    <source>
        <dbReference type="PROSITE" id="PS50850"/>
    </source>
</evidence>
<protein>
    <submittedName>
        <fullName evidence="7">MFS transporter</fullName>
    </submittedName>
</protein>
<comment type="caution">
    <text evidence="7">The sequence shown here is derived from an EMBL/GenBank/DDBJ whole genome shotgun (WGS) entry which is preliminary data.</text>
</comment>
<dbReference type="InterPro" id="IPR036259">
    <property type="entry name" value="MFS_trans_sf"/>
</dbReference>
<feature type="transmembrane region" description="Helical" evidence="5">
    <location>
        <begin position="230"/>
        <end position="250"/>
    </location>
</feature>
<sequence length="499" mass="50656">MFKIHSSQVRWGSRSCPESVKATGAAPAIALSPHPKRWAAAVVMIPAALLDVIDGSIINTALPSIGRGLGATPAELQWTVSAYLLGFAATLIVAGHLGDRFGRKGLFLAGLAGFAVSSLAGAVAAGPDQLIVARAAQGVAAAVIMPQVLGSLRVLFTGAERGKVFAIYGAIAGLAMAAGVVLGGVLTDWNLFGWGWRTIFAINVPLAAVLIVLGALWIPAARDHGPGRVGVVRAGALALSLAAIVLPLVQGRSVGWSLWGWLRLGAGVAGLAGLAKWQQVLDEQRPMLPSGLFVSRVFVAGLVVQLLFCGAMSGFMLILTIWLQSGQGYSPARAGLLMVAFSVGTFLAAPMVDGLVARFGRGVPAAGGLILVGGLCWVVRATGHVCTHAAAWPLVPGLLVAGTGLGLMVIPLADIMLTAVPEDLAGVASGVFITAQQFGGALGVAVIGNAFFARVGAGHGDAIGRAGQWSVVACAACAVLCRVITCAAIIPRAEADHAG</sequence>
<feature type="transmembrane region" description="Helical" evidence="5">
    <location>
        <begin position="389"/>
        <end position="412"/>
    </location>
</feature>
<feature type="transmembrane region" description="Helical" evidence="5">
    <location>
        <begin position="363"/>
        <end position="383"/>
    </location>
</feature>
<comment type="subcellular location">
    <subcellularLocation>
        <location evidence="1">Cell membrane</location>
        <topology evidence="1">Multi-pass membrane protein</topology>
    </subcellularLocation>
</comment>
<evidence type="ECO:0000256" key="1">
    <source>
        <dbReference type="ARBA" id="ARBA00004651"/>
    </source>
</evidence>
<dbReference type="Pfam" id="PF07690">
    <property type="entry name" value="MFS_1"/>
    <property type="match status" value="1"/>
</dbReference>
<dbReference type="CDD" id="cd17321">
    <property type="entry name" value="MFS_MMR_MDR_like"/>
    <property type="match status" value="1"/>
</dbReference>
<dbReference type="OrthoDB" id="783189at2"/>
<dbReference type="SUPFAM" id="SSF103473">
    <property type="entry name" value="MFS general substrate transporter"/>
    <property type="match status" value="1"/>
</dbReference>
<evidence type="ECO:0000313" key="8">
    <source>
        <dbReference type="Proteomes" id="UP000279275"/>
    </source>
</evidence>
<evidence type="ECO:0000256" key="4">
    <source>
        <dbReference type="ARBA" id="ARBA00023136"/>
    </source>
</evidence>
<organism evidence="7 8">
    <name type="scientific">Nocardia stercoris</name>
    <dbReference type="NCBI Taxonomy" id="2483361"/>
    <lineage>
        <taxon>Bacteria</taxon>
        <taxon>Bacillati</taxon>
        <taxon>Actinomycetota</taxon>
        <taxon>Actinomycetes</taxon>
        <taxon>Mycobacteriales</taxon>
        <taxon>Nocardiaceae</taxon>
        <taxon>Nocardia</taxon>
    </lineage>
</organism>
<keyword evidence="8" id="KW-1185">Reference proteome</keyword>
<feature type="transmembrane region" description="Helical" evidence="5">
    <location>
        <begin position="335"/>
        <end position="356"/>
    </location>
</feature>
<dbReference type="InterPro" id="IPR020846">
    <property type="entry name" value="MFS_dom"/>
</dbReference>
<feature type="transmembrane region" description="Helical" evidence="5">
    <location>
        <begin position="131"/>
        <end position="152"/>
    </location>
</feature>
<feature type="transmembrane region" description="Helical" evidence="5">
    <location>
        <begin position="105"/>
        <end position="125"/>
    </location>
</feature>
<feature type="domain" description="Major facilitator superfamily (MFS) profile" evidence="6">
    <location>
        <begin position="40"/>
        <end position="494"/>
    </location>
</feature>
<gene>
    <name evidence="7" type="ORF">EBN03_29500</name>
</gene>
<feature type="transmembrane region" description="Helical" evidence="5">
    <location>
        <begin position="467"/>
        <end position="490"/>
    </location>
</feature>
<feature type="transmembrane region" description="Helical" evidence="5">
    <location>
        <begin position="38"/>
        <end position="58"/>
    </location>
</feature>
<keyword evidence="2 5" id="KW-0812">Transmembrane</keyword>
<accession>A0A3M2KSC6</accession>
<dbReference type="EMBL" id="RFFH01000020">
    <property type="protein sequence ID" value="RMI28552.1"/>
    <property type="molecule type" value="Genomic_DNA"/>
</dbReference>
<proteinExistence type="predicted"/>
<feature type="transmembrane region" description="Helical" evidence="5">
    <location>
        <begin position="424"/>
        <end position="447"/>
    </location>
</feature>
<dbReference type="Proteomes" id="UP000279275">
    <property type="component" value="Unassembled WGS sequence"/>
</dbReference>
<dbReference type="InterPro" id="IPR011701">
    <property type="entry name" value="MFS"/>
</dbReference>